<evidence type="ECO:0000256" key="1">
    <source>
        <dbReference type="ARBA" id="ARBA00004479"/>
    </source>
</evidence>
<dbReference type="SMART" id="SM00032">
    <property type="entry name" value="CCP"/>
    <property type="match status" value="4"/>
</dbReference>
<feature type="domain" description="EGF-like" evidence="18">
    <location>
        <begin position="1193"/>
        <end position="1229"/>
    </location>
</feature>
<dbReference type="FunFam" id="2.10.25.10:FF:000009">
    <property type="entry name" value="Low-density lipoprotein receptor isoform 1"/>
    <property type="match status" value="1"/>
</dbReference>
<dbReference type="FunFam" id="2.10.25.10:FF:000240">
    <property type="entry name" value="Vitamin K-dependent protein S"/>
    <property type="match status" value="2"/>
</dbReference>
<evidence type="ECO:0000256" key="4">
    <source>
        <dbReference type="ARBA" id="ARBA00022536"/>
    </source>
</evidence>
<keyword evidence="3" id="KW-0964">Secreted</keyword>
<dbReference type="Gene3D" id="2.10.70.10">
    <property type="entry name" value="Complement Module, domain 1"/>
    <property type="match status" value="3"/>
</dbReference>
<feature type="disulfide bond" evidence="14">
    <location>
        <begin position="1234"/>
        <end position="1244"/>
    </location>
</feature>
<feature type="domain" description="EGF-like" evidence="18">
    <location>
        <begin position="1042"/>
        <end position="1079"/>
    </location>
</feature>
<keyword evidence="11 14" id="KW-1015">Disulfide bond</keyword>
<feature type="compositionally biased region" description="Acidic residues" evidence="16">
    <location>
        <begin position="626"/>
        <end position="657"/>
    </location>
</feature>
<dbReference type="PROSITE" id="PS50825">
    <property type="entry name" value="HYR"/>
    <property type="match status" value="1"/>
</dbReference>
<evidence type="ECO:0000256" key="9">
    <source>
        <dbReference type="ARBA" id="ARBA00022989"/>
    </source>
</evidence>
<feature type="domain" description="EGF-like" evidence="18">
    <location>
        <begin position="881"/>
        <end position="926"/>
    </location>
</feature>
<evidence type="ECO:0000256" key="3">
    <source>
        <dbReference type="ARBA" id="ARBA00022525"/>
    </source>
</evidence>
<feature type="domain" description="Sushi" evidence="20">
    <location>
        <begin position="1454"/>
        <end position="1518"/>
    </location>
</feature>
<feature type="compositionally biased region" description="Basic residues" evidence="16">
    <location>
        <begin position="1947"/>
        <end position="1959"/>
    </location>
</feature>
<keyword evidence="15" id="KW-0768">Sushi</keyword>
<keyword evidence="10" id="KW-0472">Membrane</keyword>
<feature type="compositionally biased region" description="Polar residues" evidence="16">
    <location>
        <begin position="324"/>
        <end position="333"/>
    </location>
</feature>
<feature type="domain" description="EGF-like" evidence="18">
    <location>
        <begin position="839"/>
        <end position="880"/>
    </location>
</feature>
<feature type="region of interest" description="Disordered" evidence="16">
    <location>
        <begin position="317"/>
        <end position="356"/>
    </location>
</feature>
<dbReference type="SUPFAM" id="SSF57184">
    <property type="entry name" value="Growth factor receptor domain"/>
    <property type="match status" value="8"/>
</dbReference>
<proteinExistence type="predicted"/>
<dbReference type="PROSITE" id="PS50923">
    <property type="entry name" value="SUSHI"/>
    <property type="match status" value="3"/>
</dbReference>
<feature type="domain" description="EGF-like" evidence="18">
    <location>
        <begin position="1080"/>
        <end position="1116"/>
    </location>
</feature>
<dbReference type="FunFam" id="2.10.25.10:FF:000037">
    <property type="entry name" value="Signal peptide, CUB domain and EGF-like domain-containing 2"/>
    <property type="match status" value="2"/>
</dbReference>
<dbReference type="SMART" id="SM00179">
    <property type="entry name" value="EGF_CA"/>
    <property type="match status" value="21"/>
</dbReference>
<dbReference type="PANTHER" id="PTHR24034">
    <property type="entry name" value="EGF-LIKE DOMAIN-CONTAINING PROTEIN"/>
    <property type="match status" value="1"/>
</dbReference>
<feature type="domain" description="EGF-like" evidence="18">
    <location>
        <begin position="753"/>
        <end position="789"/>
    </location>
</feature>
<evidence type="ECO:0000256" key="10">
    <source>
        <dbReference type="ARBA" id="ARBA00023136"/>
    </source>
</evidence>
<feature type="domain" description="Sushi" evidence="20">
    <location>
        <begin position="30"/>
        <end position="85"/>
    </location>
</feature>
<dbReference type="GO" id="GO:0016020">
    <property type="term" value="C:membrane"/>
    <property type="evidence" value="ECO:0007669"/>
    <property type="project" value="UniProtKB-SubCell"/>
</dbReference>
<feature type="disulfide bond" evidence="15">
    <location>
        <begin position="56"/>
        <end position="83"/>
    </location>
</feature>
<accession>A0AAD5PUP8</accession>
<dbReference type="GO" id="GO:0006897">
    <property type="term" value="P:endocytosis"/>
    <property type="evidence" value="ECO:0007669"/>
    <property type="project" value="UniProtKB-KW"/>
</dbReference>
<feature type="domain" description="EGF-like" evidence="18">
    <location>
        <begin position="1002"/>
        <end position="1037"/>
    </location>
</feature>
<feature type="domain" description="HYR" evidence="19">
    <location>
        <begin position="1603"/>
        <end position="1685"/>
    </location>
</feature>
<feature type="compositionally biased region" description="Basic and acidic residues" evidence="16">
    <location>
        <begin position="1970"/>
        <end position="1984"/>
    </location>
</feature>
<evidence type="ECO:0000256" key="14">
    <source>
        <dbReference type="PROSITE-ProRule" id="PRU00076"/>
    </source>
</evidence>
<protein>
    <recommendedName>
        <fullName evidence="23">Fibrillin-2</fullName>
    </recommendedName>
</protein>
<evidence type="ECO:0000256" key="12">
    <source>
        <dbReference type="ARBA" id="ARBA00023170"/>
    </source>
</evidence>
<feature type="region of interest" description="Disordered" evidence="16">
    <location>
        <begin position="1760"/>
        <end position="1783"/>
    </location>
</feature>
<dbReference type="Pfam" id="PF14670">
    <property type="entry name" value="FXa_inhibition"/>
    <property type="match status" value="8"/>
</dbReference>
<dbReference type="Pfam" id="PF02494">
    <property type="entry name" value="HYR"/>
    <property type="match status" value="1"/>
</dbReference>
<evidence type="ECO:0000256" key="8">
    <source>
        <dbReference type="ARBA" id="ARBA00022737"/>
    </source>
</evidence>
<dbReference type="InterPro" id="IPR000742">
    <property type="entry name" value="EGF"/>
</dbReference>
<evidence type="ECO:0000256" key="16">
    <source>
        <dbReference type="SAM" id="MobiDB-lite"/>
    </source>
</evidence>
<dbReference type="InterPro" id="IPR001881">
    <property type="entry name" value="EGF-like_Ca-bd_dom"/>
</dbReference>
<comment type="caution">
    <text evidence="21">The sequence shown here is derived from an EMBL/GenBank/DDBJ whole genome shotgun (WGS) entry which is preliminary data.</text>
</comment>
<evidence type="ECO:0000256" key="13">
    <source>
        <dbReference type="ARBA" id="ARBA00023180"/>
    </source>
</evidence>
<comment type="subcellular location">
    <subcellularLocation>
        <location evidence="1">Membrane</location>
        <topology evidence="1">Single-pass type I membrane protein</topology>
    </subcellularLocation>
    <subcellularLocation>
        <location evidence="2">Secreted</location>
    </subcellularLocation>
</comment>
<feature type="disulfide bond" evidence="14">
    <location>
        <begin position="1006"/>
        <end position="1016"/>
    </location>
</feature>
<feature type="disulfide bond" evidence="15">
    <location>
        <begin position="1424"/>
        <end position="1451"/>
    </location>
</feature>
<keyword evidence="12" id="KW-0675">Receptor</keyword>
<evidence type="ECO:0000256" key="15">
    <source>
        <dbReference type="PROSITE-ProRule" id="PRU00302"/>
    </source>
</evidence>
<evidence type="ECO:0000313" key="21">
    <source>
        <dbReference type="EMBL" id="KAI9557354.1"/>
    </source>
</evidence>
<feature type="compositionally biased region" description="Low complexity" evidence="16">
    <location>
        <begin position="568"/>
        <end position="614"/>
    </location>
</feature>
<evidence type="ECO:0000256" key="5">
    <source>
        <dbReference type="ARBA" id="ARBA00022583"/>
    </source>
</evidence>
<evidence type="ECO:0000256" key="17">
    <source>
        <dbReference type="SAM" id="SignalP"/>
    </source>
</evidence>
<dbReference type="SUPFAM" id="SSF57535">
    <property type="entry name" value="Complement control module/SCR domain"/>
    <property type="match status" value="3"/>
</dbReference>
<dbReference type="PANTHER" id="PTHR24034:SF89">
    <property type="entry name" value="COMPLEMENT COMPONENT C1Q RECEPTOR"/>
    <property type="match status" value="1"/>
</dbReference>
<keyword evidence="7 17" id="KW-0732">Signal</keyword>
<feature type="domain" description="EGF-like" evidence="18">
    <location>
        <begin position="927"/>
        <end position="964"/>
    </location>
</feature>
<reference evidence="21 22" key="1">
    <citation type="submission" date="2022-05" db="EMBL/GenBank/DDBJ databases">
        <title>A multi-omics perspective on studying reproductive biology in Daphnia sinensis.</title>
        <authorList>
            <person name="Jia J."/>
        </authorList>
    </citation>
    <scope>NUCLEOTIDE SEQUENCE [LARGE SCALE GENOMIC DNA]</scope>
    <source>
        <strain evidence="21 22">WSL</strain>
    </source>
</reference>
<evidence type="ECO:0000256" key="2">
    <source>
        <dbReference type="ARBA" id="ARBA00004613"/>
    </source>
</evidence>
<feature type="region of interest" description="Disordered" evidence="16">
    <location>
        <begin position="1879"/>
        <end position="1922"/>
    </location>
</feature>
<feature type="signal peptide" evidence="17">
    <location>
        <begin position="1"/>
        <end position="24"/>
    </location>
</feature>
<name>A0AAD5PUP8_9CRUS</name>
<feature type="domain" description="EGF-like" evidence="18">
    <location>
        <begin position="476"/>
        <end position="517"/>
    </location>
</feature>
<dbReference type="PROSITE" id="PS50026">
    <property type="entry name" value="EGF_3"/>
    <property type="match status" value="14"/>
</dbReference>
<keyword evidence="22" id="KW-1185">Reference proteome</keyword>
<evidence type="ECO:0000259" key="19">
    <source>
        <dbReference type="PROSITE" id="PS50825"/>
    </source>
</evidence>
<evidence type="ECO:0000256" key="11">
    <source>
        <dbReference type="ARBA" id="ARBA00023157"/>
    </source>
</evidence>
<feature type="chain" id="PRO_5042271508" description="Fibrillin-2" evidence="17">
    <location>
        <begin position="25"/>
        <end position="2002"/>
    </location>
</feature>
<feature type="compositionally biased region" description="Basic and acidic residues" evidence="16">
    <location>
        <begin position="155"/>
        <end position="198"/>
    </location>
</feature>
<dbReference type="InterPro" id="IPR003410">
    <property type="entry name" value="HYR_dom"/>
</dbReference>
<dbReference type="CDD" id="cd00033">
    <property type="entry name" value="CCP"/>
    <property type="match status" value="3"/>
</dbReference>
<feature type="domain" description="EGF-like" evidence="18">
    <location>
        <begin position="1268"/>
        <end position="1304"/>
    </location>
</feature>
<dbReference type="InterPro" id="IPR000152">
    <property type="entry name" value="EGF-type_Asp/Asn_hydroxyl_site"/>
</dbReference>
<dbReference type="GO" id="GO:0005509">
    <property type="term" value="F:calcium ion binding"/>
    <property type="evidence" value="ECO:0007669"/>
    <property type="project" value="InterPro"/>
</dbReference>
<dbReference type="InterPro" id="IPR000436">
    <property type="entry name" value="Sushi_SCR_CCP_dom"/>
</dbReference>
<dbReference type="InterPro" id="IPR049883">
    <property type="entry name" value="NOTCH1_EGF-like"/>
</dbReference>
<dbReference type="EMBL" id="WJBH02000006">
    <property type="protein sequence ID" value="KAI9557354.1"/>
    <property type="molecule type" value="Genomic_DNA"/>
</dbReference>
<keyword evidence="9" id="KW-1133">Transmembrane helix</keyword>
<evidence type="ECO:0000313" key="22">
    <source>
        <dbReference type="Proteomes" id="UP000820818"/>
    </source>
</evidence>
<dbReference type="Proteomes" id="UP000820818">
    <property type="component" value="Linkage Group LG6"/>
</dbReference>
<feature type="compositionally biased region" description="Polar residues" evidence="16">
    <location>
        <begin position="1879"/>
        <end position="1896"/>
    </location>
</feature>
<dbReference type="GO" id="GO:0005576">
    <property type="term" value="C:extracellular region"/>
    <property type="evidence" value="ECO:0007669"/>
    <property type="project" value="UniProtKB-SubCell"/>
</dbReference>
<feature type="disulfide bond" evidence="14">
    <location>
        <begin position="931"/>
        <end position="941"/>
    </location>
</feature>
<feature type="domain" description="EGF-like" evidence="18">
    <location>
        <begin position="1230"/>
        <end position="1267"/>
    </location>
</feature>
<feature type="region of interest" description="Disordered" evidence="16">
    <location>
        <begin position="93"/>
        <end position="229"/>
    </location>
</feature>
<keyword evidence="4 14" id="KW-0245">EGF-like domain</keyword>
<dbReference type="InterPro" id="IPR018097">
    <property type="entry name" value="EGF_Ca-bd_CS"/>
</dbReference>
<keyword evidence="13" id="KW-0325">Glycoprotein</keyword>
<dbReference type="FunFam" id="2.10.25.10:FF:000005">
    <property type="entry name" value="Fibrillin 2"/>
    <property type="match status" value="3"/>
</dbReference>
<feature type="region of interest" description="Disordered" evidence="16">
    <location>
        <begin position="1944"/>
        <end position="2002"/>
    </location>
</feature>
<keyword evidence="8" id="KW-0677">Repeat</keyword>
<dbReference type="Pfam" id="PF07645">
    <property type="entry name" value="EGF_CA"/>
    <property type="match status" value="13"/>
</dbReference>
<feature type="domain" description="EGF-like" evidence="18">
    <location>
        <begin position="1117"/>
        <end position="1155"/>
    </location>
</feature>
<evidence type="ECO:0000259" key="20">
    <source>
        <dbReference type="PROSITE" id="PS50923"/>
    </source>
</evidence>
<dbReference type="FunFam" id="2.10.25.10:FF:000014">
    <property type="entry name" value="Latent-transforming growth factor beta-binding protein 3"/>
    <property type="match status" value="2"/>
</dbReference>
<dbReference type="Pfam" id="PF00084">
    <property type="entry name" value="Sushi"/>
    <property type="match status" value="2"/>
</dbReference>
<evidence type="ECO:0000256" key="6">
    <source>
        <dbReference type="ARBA" id="ARBA00022692"/>
    </source>
</evidence>
<dbReference type="SMART" id="SM00181">
    <property type="entry name" value="EGF"/>
    <property type="match status" value="20"/>
</dbReference>
<dbReference type="PROSITE" id="PS01186">
    <property type="entry name" value="EGF_2"/>
    <property type="match status" value="13"/>
</dbReference>
<evidence type="ECO:0000259" key="18">
    <source>
        <dbReference type="PROSITE" id="PS50026"/>
    </source>
</evidence>
<sequence>MKPTTSVTMIVSWFLLIGWPSTMAEVKLDSGCLKPEPPEHGEMFVLWSGLLVQFRCQSAEYKLVGAAAVICRNRTWTQDPPVCVHQHQLQLQQQQSIGDEDSSEVAEPSQTDDDQDGMDDVQFNGSNPALSMMAAADEDPVSRGKKKNGGGNKGNKKEDKKKPAKQPTKEPKKEEKKPKTPSSGEKKNKGKKGNDNKHASAKASAVPEARNVNEVESTDGAEESNQNSPVDFATLDQSCLVDADNSNSPIVPAPAIPHGSAIKYIRKRNKGPGGGNRYAAAVFQCAVGYQFVVPDADRLYCRQGRWVGPSPICIIPNTDHPDQDASSASNNALTEREEESSNAGSYGSGRSECGDDKGGCEQICDDTSGRATCLCYRGYVLAQDGTTCTDVDECAIDNGGCEGTCVNRQGSYQCFCSSGFRLASNGKKCIDHNECLLRNGHGPCQGTCRNTHGSYECSCDERPGTQLAADGHTCEDLDECSLGDNFGCSHTCLNTLGTAFCTCPDGYMLGDDWKTCEDMDECELEDVGQACAGTCINTIGSFRCSEEDGASSQEDVENEDNEEEAEAIQEAIPSTTTPSTTTTMTTTTTTTTTPAPTTTTAATTTSTSTTTTTTETPVIADVVPVGEEDEEDAEDLEEDGTEEEGEEGDEEEPEELEDRANRIDSSVTTTTTTVATDIKEEKSFELDQTCPEGFQLADRLAEVEDGSACLDVDECDTQDQFGCSHLCVNTQGSAHCDCPSGWKLSNDGKTCQDLDECSDNNFGCSHRCINTEGSAYCACPSGYALDTSNNKTCSDIDECTDQELPNFGCSHHCINLPGSAECKCTAGYKLRADQKTCKDIDECAKENGGCSHECVNLKGGMRCECPEGYRLSETDAKTCQDIDECESVDQESGHSCRATGGTCRNTLGSYECICPEGFRTTGTACADIDECAELSPCSTACTNLQGSYRCDCDDGFENINGTCADIDECPNGVCDQLCTNIPGSYICDCHPGYQLIGDVCIDIDECATTSPCDGICRNTVGSFECLCAEGFQINNSNGQCVDIDECLNEPCEGICINTQGSYSCSCELGYQLGDNGTCSDIDECINNPCPVECINSPGSYTCLCPFGYEFDDNVCKDVDECQKEPCGNLAQCINTEGSFTCQCEPGYSLRGNECEDVDECKENPCNGICINLPGSYQCICDPGYELRNGRCEDIDECLNYKCGGRCTNLPGTYRCDCESGYKLEGERCVDIDECQTLKPCKGSCINLPGSYRCDCEAGYRSEGNACIDIDECSHRNGGCSHICVNTIGSFRCTCNPGFDVSHKNQSNCVDVNECRSNNGGCSQDCINTRGAYHCTCSDQYYLDADGRTCIELPPRCPKMKAPDHGEIECIQNLNHTQHRSREQEDEALIAENGRGDLGASGWSANRSPKSRSLYNSGSTCIIRCNKGYKLVGDSTVSCGRSGLWLGEPATCIPLACPKLLAPDSGVLMPHTCSTGKTFAGQQCQVRCRAGYRLIGGGTYHCLPSQQWRSPDEPARCERIDSPVPFIQCPGNMAVNLPAQQKRAYVTFSQPKSNMDWFRYVDSDPLWAKQLGGELPVGLNTITFRVRSPVSDLTATCNFTIEIFDKEIPRMTNCPTSWTVFLEPGQSSQIVTWNEPIFTDNIEIVQLNKSREPGELFQAGYHEIAYVAQDGAGNQAKCQFTIHVTSQTVHRDTSSPITKLPRGRVLVRCPGSKPGKYVEMYTYKVPAGCIVINNPSAYTRATVTTLAPRYTVFDWDFGASSGSEGGDGRDSASTGRHPASHNKLVDGVPRLRDAGAPSSPVIVPGPALIPSMGSQPVRLGNGNGRARKSRINEANLQLLPNVPSGLWLASDVDASEAGMRQLQQLNRPLPYWCCGIRGPQSTGSRQTLSSDTDNNIPWSWEGSNDPVDQLGRGNKNRNRDKKRGGVVDLLLPFTANDAVLQSTTTIRSGRKRQQGPKHQPKLVPGPSFVPDNERNRKQKEKKDKNASANGATSNTRKNKTTTS</sequence>
<keyword evidence="5" id="KW-0254">Endocytosis</keyword>
<dbReference type="PROSITE" id="PS01187">
    <property type="entry name" value="EGF_CA"/>
    <property type="match status" value="5"/>
</dbReference>
<feature type="compositionally biased region" description="Basic residues" evidence="16">
    <location>
        <begin position="1913"/>
        <end position="1922"/>
    </location>
</feature>
<organism evidence="21 22">
    <name type="scientific">Daphnia sinensis</name>
    <dbReference type="NCBI Taxonomy" id="1820382"/>
    <lineage>
        <taxon>Eukaryota</taxon>
        <taxon>Metazoa</taxon>
        <taxon>Ecdysozoa</taxon>
        <taxon>Arthropoda</taxon>
        <taxon>Crustacea</taxon>
        <taxon>Branchiopoda</taxon>
        <taxon>Diplostraca</taxon>
        <taxon>Cladocera</taxon>
        <taxon>Anomopoda</taxon>
        <taxon>Daphniidae</taxon>
        <taxon>Daphnia</taxon>
        <taxon>Daphnia similis group</taxon>
    </lineage>
</organism>
<feature type="domain" description="Sushi" evidence="20">
    <location>
        <begin position="1403"/>
        <end position="1453"/>
    </location>
</feature>
<feature type="compositionally biased region" description="Acidic residues" evidence="16">
    <location>
        <begin position="98"/>
        <end position="119"/>
    </location>
</feature>
<feature type="domain" description="EGF-like" evidence="18">
    <location>
        <begin position="965"/>
        <end position="1001"/>
    </location>
</feature>
<dbReference type="CDD" id="cd00054">
    <property type="entry name" value="EGF_CA"/>
    <property type="match status" value="14"/>
</dbReference>
<dbReference type="Gene3D" id="2.10.25.10">
    <property type="entry name" value="Laminin"/>
    <property type="match status" value="21"/>
</dbReference>
<keyword evidence="6" id="KW-0812">Transmembrane</keyword>
<feature type="domain" description="EGF-like" evidence="18">
    <location>
        <begin position="1156"/>
        <end position="1192"/>
    </location>
</feature>
<evidence type="ECO:0000256" key="7">
    <source>
        <dbReference type="ARBA" id="ARBA00022729"/>
    </source>
</evidence>
<dbReference type="PROSITE" id="PS00010">
    <property type="entry name" value="ASX_HYDROXYL"/>
    <property type="match status" value="13"/>
</dbReference>
<feature type="compositionally biased region" description="Acidic residues" evidence="16">
    <location>
        <begin position="554"/>
        <end position="567"/>
    </location>
</feature>
<evidence type="ECO:0008006" key="23">
    <source>
        <dbReference type="Google" id="ProtNLM"/>
    </source>
</evidence>
<feature type="region of interest" description="Disordered" evidence="16">
    <location>
        <begin position="546"/>
        <end position="671"/>
    </location>
</feature>
<comment type="caution">
    <text evidence="14">Lacks conserved residue(s) required for the propagation of feature annotation.</text>
</comment>
<dbReference type="InterPro" id="IPR035976">
    <property type="entry name" value="Sushi/SCR/CCP_sf"/>
</dbReference>
<dbReference type="InterPro" id="IPR050751">
    <property type="entry name" value="ECM_structural_protein"/>
</dbReference>
<gene>
    <name evidence="21" type="ORF">GHT06_017182</name>
</gene>
<dbReference type="InterPro" id="IPR009030">
    <property type="entry name" value="Growth_fac_rcpt_cys_sf"/>
</dbReference>